<dbReference type="EC" id="2.7.13.3" evidence="3"/>
<keyword evidence="4" id="KW-1003">Cell membrane</keyword>
<dbReference type="RefSeq" id="WP_121688239.1">
    <property type="nucleotide sequence ID" value="NZ_RCUY01000005.1"/>
</dbReference>
<feature type="domain" description="Histidine kinase" evidence="15">
    <location>
        <begin position="337"/>
        <end position="443"/>
    </location>
</feature>
<keyword evidence="11 14" id="KW-1133">Transmembrane helix</keyword>
<proteinExistence type="predicted"/>
<keyword evidence="10" id="KW-0067">ATP-binding</keyword>
<evidence type="ECO:0000256" key="14">
    <source>
        <dbReference type="SAM" id="Phobius"/>
    </source>
</evidence>
<dbReference type="AlphaFoldDB" id="A0A3L7ARR9"/>
<feature type="transmembrane region" description="Helical" evidence="14">
    <location>
        <begin position="21"/>
        <end position="45"/>
    </location>
</feature>
<comment type="subcellular location">
    <subcellularLocation>
        <location evidence="2">Cell membrane</location>
        <topology evidence="2">Multi-pass membrane protein</topology>
    </subcellularLocation>
</comment>
<evidence type="ECO:0000313" key="17">
    <source>
        <dbReference type="Proteomes" id="UP000269438"/>
    </source>
</evidence>
<comment type="caution">
    <text evidence="16">The sequence shown here is derived from an EMBL/GenBank/DDBJ whole genome shotgun (WGS) entry which is preliminary data.</text>
</comment>
<dbReference type="InterPro" id="IPR029151">
    <property type="entry name" value="Sensor-like_sf"/>
</dbReference>
<evidence type="ECO:0000256" key="13">
    <source>
        <dbReference type="ARBA" id="ARBA00023136"/>
    </source>
</evidence>
<keyword evidence="6" id="KW-0808">Transferase</keyword>
<evidence type="ECO:0000256" key="3">
    <source>
        <dbReference type="ARBA" id="ARBA00012438"/>
    </source>
</evidence>
<keyword evidence="8" id="KW-0547">Nucleotide-binding</keyword>
<evidence type="ECO:0000256" key="5">
    <source>
        <dbReference type="ARBA" id="ARBA00022553"/>
    </source>
</evidence>
<keyword evidence="12" id="KW-0902">Two-component regulatory system</keyword>
<keyword evidence="17" id="KW-1185">Reference proteome</keyword>
<dbReference type="InterPro" id="IPR003594">
    <property type="entry name" value="HATPase_dom"/>
</dbReference>
<name>A0A3L7ARR9_9MICO</name>
<dbReference type="Gene3D" id="1.10.287.130">
    <property type="match status" value="1"/>
</dbReference>
<dbReference type="OrthoDB" id="9792686at2"/>
<organism evidence="16 17">
    <name type="scientific">Mycetocola lacteus</name>
    <dbReference type="NCBI Taxonomy" id="76637"/>
    <lineage>
        <taxon>Bacteria</taxon>
        <taxon>Bacillati</taxon>
        <taxon>Actinomycetota</taxon>
        <taxon>Actinomycetes</taxon>
        <taxon>Micrococcales</taxon>
        <taxon>Microbacteriaceae</taxon>
        <taxon>Mycetocola</taxon>
    </lineage>
</organism>
<evidence type="ECO:0000313" key="16">
    <source>
        <dbReference type="EMBL" id="RLP83107.1"/>
    </source>
</evidence>
<dbReference type="InterPro" id="IPR036890">
    <property type="entry name" value="HATPase_C_sf"/>
</dbReference>
<evidence type="ECO:0000256" key="8">
    <source>
        <dbReference type="ARBA" id="ARBA00022741"/>
    </source>
</evidence>
<dbReference type="Gene3D" id="3.30.565.10">
    <property type="entry name" value="Histidine kinase-like ATPase, C-terminal domain"/>
    <property type="match status" value="1"/>
</dbReference>
<evidence type="ECO:0000256" key="2">
    <source>
        <dbReference type="ARBA" id="ARBA00004651"/>
    </source>
</evidence>
<dbReference type="GO" id="GO:0005524">
    <property type="term" value="F:ATP binding"/>
    <property type="evidence" value="ECO:0007669"/>
    <property type="project" value="UniProtKB-KW"/>
</dbReference>
<feature type="transmembrane region" description="Helical" evidence="14">
    <location>
        <begin position="184"/>
        <end position="206"/>
    </location>
</feature>
<dbReference type="Gene3D" id="3.30.450.20">
    <property type="entry name" value="PAS domain"/>
    <property type="match status" value="1"/>
</dbReference>
<keyword evidence="9 16" id="KW-0418">Kinase</keyword>
<evidence type="ECO:0000256" key="12">
    <source>
        <dbReference type="ARBA" id="ARBA00023012"/>
    </source>
</evidence>
<evidence type="ECO:0000259" key="15">
    <source>
        <dbReference type="PROSITE" id="PS50109"/>
    </source>
</evidence>
<dbReference type="Pfam" id="PF17203">
    <property type="entry name" value="sCache_3_2"/>
    <property type="match status" value="1"/>
</dbReference>
<protein>
    <recommendedName>
        <fullName evidence="3">histidine kinase</fullName>
        <ecNumber evidence="3">2.7.13.3</ecNumber>
    </recommendedName>
</protein>
<keyword evidence="7 14" id="KW-0812">Transmembrane</keyword>
<gene>
    <name evidence="16" type="ORF">D9V34_07685</name>
</gene>
<dbReference type="SUPFAM" id="SSF55874">
    <property type="entry name" value="ATPase domain of HSP90 chaperone/DNA topoisomerase II/histidine kinase"/>
    <property type="match status" value="1"/>
</dbReference>
<dbReference type="PANTHER" id="PTHR43065">
    <property type="entry name" value="SENSOR HISTIDINE KINASE"/>
    <property type="match status" value="1"/>
</dbReference>
<dbReference type="InterPro" id="IPR005467">
    <property type="entry name" value="His_kinase_dom"/>
</dbReference>
<dbReference type="SUPFAM" id="SSF55890">
    <property type="entry name" value="Sporulation response regulatory protein Spo0B"/>
    <property type="match status" value="1"/>
</dbReference>
<evidence type="ECO:0000256" key="11">
    <source>
        <dbReference type="ARBA" id="ARBA00022989"/>
    </source>
</evidence>
<dbReference type="PRINTS" id="PR00344">
    <property type="entry name" value="BCTRLSENSOR"/>
</dbReference>
<dbReference type="InterPro" id="IPR033463">
    <property type="entry name" value="sCache_3"/>
</dbReference>
<dbReference type="GO" id="GO:0000155">
    <property type="term" value="F:phosphorelay sensor kinase activity"/>
    <property type="evidence" value="ECO:0007669"/>
    <property type="project" value="InterPro"/>
</dbReference>
<evidence type="ECO:0000256" key="10">
    <source>
        <dbReference type="ARBA" id="ARBA00022840"/>
    </source>
</evidence>
<evidence type="ECO:0000256" key="4">
    <source>
        <dbReference type="ARBA" id="ARBA00022475"/>
    </source>
</evidence>
<evidence type="ECO:0000256" key="1">
    <source>
        <dbReference type="ARBA" id="ARBA00000085"/>
    </source>
</evidence>
<dbReference type="GO" id="GO:0005886">
    <property type="term" value="C:plasma membrane"/>
    <property type="evidence" value="ECO:0007669"/>
    <property type="project" value="UniProtKB-SubCell"/>
</dbReference>
<keyword evidence="5" id="KW-0597">Phosphoprotein</keyword>
<keyword evidence="13 14" id="KW-0472">Membrane</keyword>
<accession>A0A3L7ARR9</accession>
<evidence type="ECO:0000256" key="7">
    <source>
        <dbReference type="ARBA" id="ARBA00022692"/>
    </source>
</evidence>
<dbReference type="SUPFAM" id="SSF103190">
    <property type="entry name" value="Sensory domain-like"/>
    <property type="match status" value="1"/>
</dbReference>
<evidence type="ECO:0000256" key="6">
    <source>
        <dbReference type="ARBA" id="ARBA00022679"/>
    </source>
</evidence>
<evidence type="ECO:0000256" key="9">
    <source>
        <dbReference type="ARBA" id="ARBA00022777"/>
    </source>
</evidence>
<dbReference type="EMBL" id="RCUY01000005">
    <property type="protein sequence ID" value="RLP83107.1"/>
    <property type="molecule type" value="Genomic_DNA"/>
</dbReference>
<dbReference type="Proteomes" id="UP000269438">
    <property type="component" value="Unassembled WGS sequence"/>
</dbReference>
<dbReference type="Pfam" id="PF02518">
    <property type="entry name" value="HATPase_c"/>
    <property type="match status" value="1"/>
</dbReference>
<dbReference type="InterPro" id="IPR016120">
    <property type="entry name" value="Sig_transdc_His_kin_SpoOB"/>
</dbReference>
<dbReference type="SMART" id="SM00387">
    <property type="entry name" value="HATPase_c"/>
    <property type="match status" value="1"/>
</dbReference>
<comment type="catalytic activity">
    <reaction evidence="1">
        <text>ATP + protein L-histidine = ADP + protein N-phospho-L-histidine.</text>
        <dbReference type="EC" id="2.7.13.3"/>
    </reaction>
</comment>
<dbReference type="PROSITE" id="PS50109">
    <property type="entry name" value="HIS_KIN"/>
    <property type="match status" value="1"/>
</dbReference>
<dbReference type="PANTHER" id="PTHR43065:SF10">
    <property type="entry name" value="PEROXIDE STRESS-ACTIVATED HISTIDINE KINASE MAK3"/>
    <property type="match status" value="1"/>
</dbReference>
<dbReference type="InterPro" id="IPR004358">
    <property type="entry name" value="Sig_transdc_His_kin-like_C"/>
</dbReference>
<reference evidence="16 17" key="1">
    <citation type="submission" date="2018-10" db="EMBL/GenBank/DDBJ databases">
        <authorList>
            <person name="Li J."/>
        </authorList>
    </citation>
    <scope>NUCLEOTIDE SEQUENCE [LARGE SCALE GENOMIC DNA]</scope>
    <source>
        <strain evidence="16 17">JCM 11654</strain>
    </source>
</reference>
<sequence>MVSGQKTVGRSARYPSAPRRLTLLLVQVGIVFVCLGITVIVALMVQERQIRAATEERVIRVAESLSNLPVVRAGITAPWPTGELQPVADLVAEAAGMDYVVITDTAGIRLTHPNESLVGEQVSTDHRRVLAGEHFVGVEAGTLGPTLRAKMPVYDTAGTVIGTASVGILESAIAEDMRDGVAGLLPWALGSLAVGIGAAALVTMLLGRRLDRLARDARDLVVQRRVGAALGEQSHEFTNRLHVLYGLLEDRENDEALDYIRTLVPVDAEVVSGAAAEAAAGGEAAYTGPRTAPTPVSRSGLRTLIERHRIILTERGGILECDADEVGVGNLDTEEFEVIANLLSNAVDAAGPGGRVELRLARGAEGLSIRVSDSGTGISRADRERIFEHGFSTKARGERDLPRGFGLALVARVLENRGGWITVGEPVYGSSGTRMDALVPPLYPVDATTGRVQNPVAIDPDSREEPR</sequence>